<gene>
    <name evidence="3" type="ORF">GMJLKIPL_4428</name>
</gene>
<accession>A0ABQ4SIU3</accession>
<keyword evidence="2" id="KW-0472">Membrane</keyword>
<evidence type="ECO:0000256" key="2">
    <source>
        <dbReference type="SAM" id="Phobius"/>
    </source>
</evidence>
<feature type="region of interest" description="Disordered" evidence="1">
    <location>
        <begin position="116"/>
        <end position="149"/>
    </location>
</feature>
<sequence>MMHQNTPFRDFGEFETAPSGGRITWIVGILVFVIMLVAALGFGYGLGRGTWTVPSAISGHLPAAPTGWLPRGGTQPEAAGAPAALEDYAFEFVGKRAKQGEAVLAVRPAIKGISLPGMPPGSPGMDGEKTEPFTVYGIDDGDPKAFARE</sequence>
<feature type="transmembrane region" description="Helical" evidence="2">
    <location>
        <begin position="23"/>
        <end position="46"/>
    </location>
</feature>
<protein>
    <submittedName>
        <fullName evidence="3">Uncharacterized protein</fullName>
    </submittedName>
</protein>
<dbReference type="InterPro" id="IPR007332">
    <property type="entry name" value="DUF411"/>
</dbReference>
<evidence type="ECO:0000313" key="3">
    <source>
        <dbReference type="EMBL" id="GJE02479.1"/>
    </source>
</evidence>
<dbReference type="EMBL" id="BPQQ01000057">
    <property type="protein sequence ID" value="GJE02479.1"/>
    <property type="molecule type" value="Genomic_DNA"/>
</dbReference>
<keyword evidence="4" id="KW-1185">Reference proteome</keyword>
<dbReference type="Pfam" id="PF04214">
    <property type="entry name" value="DUF411"/>
    <property type="match status" value="1"/>
</dbReference>
<comment type="caution">
    <text evidence="3">The sequence shown here is derived from an EMBL/GenBank/DDBJ whole genome shotgun (WGS) entry which is preliminary data.</text>
</comment>
<reference evidence="3" key="2">
    <citation type="submission" date="2021-08" db="EMBL/GenBank/DDBJ databases">
        <authorList>
            <person name="Tani A."/>
            <person name="Ola A."/>
            <person name="Ogura Y."/>
            <person name="Katsura K."/>
            <person name="Hayashi T."/>
        </authorList>
    </citation>
    <scope>NUCLEOTIDE SEQUENCE</scope>
    <source>
        <strain evidence="3">DSM 17168</strain>
    </source>
</reference>
<name>A0ABQ4SIU3_9HYPH</name>
<proteinExistence type="predicted"/>
<evidence type="ECO:0000313" key="4">
    <source>
        <dbReference type="Proteomes" id="UP001055153"/>
    </source>
</evidence>
<keyword evidence="2" id="KW-0812">Transmembrane</keyword>
<dbReference type="Proteomes" id="UP001055153">
    <property type="component" value="Unassembled WGS sequence"/>
</dbReference>
<keyword evidence="2" id="KW-1133">Transmembrane helix</keyword>
<evidence type="ECO:0000256" key="1">
    <source>
        <dbReference type="SAM" id="MobiDB-lite"/>
    </source>
</evidence>
<reference evidence="3" key="1">
    <citation type="journal article" date="2021" name="Front. Microbiol.">
        <title>Comprehensive Comparative Genomics and Phenotyping of Methylobacterium Species.</title>
        <authorList>
            <person name="Alessa O."/>
            <person name="Ogura Y."/>
            <person name="Fujitani Y."/>
            <person name="Takami H."/>
            <person name="Hayashi T."/>
            <person name="Sahin N."/>
            <person name="Tani A."/>
        </authorList>
    </citation>
    <scope>NUCLEOTIDE SEQUENCE</scope>
    <source>
        <strain evidence="3">DSM 17168</strain>
    </source>
</reference>
<organism evidence="3 4">
    <name type="scientific">Methylobacterium isbiliense</name>
    <dbReference type="NCBI Taxonomy" id="315478"/>
    <lineage>
        <taxon>Bacteria</taxon>
        <taxon>Pseudomonadati</taxon>
        <taxon>Pseudomonadota</taxon>
        <taxon>Alphaproteobacteria</taxon>
        <taxon>Hyphomicrobiales</taxon>
        <taxon>Methylobacteriaceae</taxon>
        <taxon>Methylobacterium</taxon>
    </lineage>
</organism>